<evidence type="ECO:0000313" key="9">
    <source>
        <dbReference type="Proteomes" id="UP001595892"/>
    </source>
</evidence>
<feature type="domain" description="PDZ" evidence="7">
    <location>
        <begin position="911"/>
        <end position="965"/>
    </location>
</feature>
<reference evidence="9" key="1">
    <citation type="journal article" date="2019" name="Int. J. Syst. Evol. Microbiol.">
        <title>The Global Catalogue of Microorganisms (GCM) 10K type strain sequencing project: providing services to taxonomists for standard genome sequencing and annotation.</title>
        <authorList>
            <consortium name="The Broad Institute Genomics Platform"/>
            <consortium name="The Broad Institute Genome Sequencing Center for Infectious Disease"/>
            <person name="Wu L."/>
            <person name="Ma J."/>
        </authorList>
    </citation>
    <scope>NUCLEOTIDE SEQUENCE [LARGE SCALE GENOMIC DNA]</scope>
    <source>
        <strain evidence="9">CGMCC 1.13574</strain>
    </source>
</reference>
<evidence type="ECO:0000256" key="1">
    <source>
        <dbReference type="ARBA" id="ARBA00004167"/>
    </source>
</evidence>
<feature type="transmembrane region" description="Helical" evidence="6">
    <location>
        <begin position="27"/>
        <end position="50"/>
    </location>
</feature>
<protein>
    <submittedName>
        <fullName evidence="8">Translocation/assembly module TamB domain-containing protein</fullName>
    </submittedName>
</protein>
<gene>
    <name evidence="8" type="ORF">ACFO3Q_11070</name>
</gene>
<comment type="caution">
    <text evidence="8">The sequence shown here is derived from an EMBL/GenBank/DDBJ whole genome shotgun (WGS) entry which is preliminary data.</text>
</comment>
<comment type="subcellular location">
    <subcellularLocation>
        <location evidence="1">Membrane</location>
        <topology evidence="1">Single-pass membrane protein</topology>
    </subcellularLocation>
</comment>
<dbReference type="PANTHER" id="PTHR36985:SF1">
    <property type="entry name" value="TRANSLOCATION AND ASSEMBLY MODULE SUBUNIT TAMB"/>
    <property type="match status" value="1"/>
</dbReference>
<evidence type="ECO:0000256" key="4">
    <source>
        <dbReference type="ARBA" id="ARBA00023136"/>
    </source>
</evidence>
<keyword evidence="2 6" id="KW-0812">Transmembrane</keyword>
<keyword evidence="4 6" id="KW-0472">Membrane</keyword>
<sequence length="1272" mass="132982">MSARPDDIAAAAASAPPPPPRRRRGRWLLWLAAVVVALVLLVLLALWWVLSTGGGRDFALARAMAALPPGALTVGRSEGSLRGPLTLYDVHYDDGDVVVTARRVHLVPALRQLLSRTLALRALEIDDTTVRLPPASEDPPDEAPPGWPDVLPEVELPLSLVADAVVVRNAVVEQDGAHLVAIRTLTAAADLADGRLHLRGLDLDSDRGALRLDADYAPRENFRTRLAGNATLPAHAGRDPVALRIDAEGDLARFVLDLEGAAPGPLRVHVDLVDGGTTTPTWRLSATAPALEPALFAPPPADGGQAEAAPLDIALDASGTGGRAELSGRVAQGELEVEIAPSRIAYEAGVLTMSPLALRLYDGEVALEGSADFNPEVPTLDAVLRLAGLRIEGAEGEAVVVQEGAFSARGALDAWRVEGEARVARGGDSATLRVDATGDTESAVLDRLAVDTPSGDLDGRGSVRWSPALEWELAATLDGVDPGYFAPDFPGALRGALTTRGRQDDAGVLHAQADLPDLRGRLRGHALRASVAVDWRGDAGTVDLDAAIGDSRIAAEGTVGNRLDVAVRLDPLNLPELLPDTAGTLRGRARVRGTNDAPDISADLVGSGLRYGDMQAERLSIQGDLPWRGSNGALAVRAVALDLGAVAFDTLDADVQGALAAPRLQASARGPDLGVDVAATLEQTARGWQGEVGALRLAPSTGAAWALQGPARFAQVGDALRLDRACFVPEGAGGSLCAEADWPRSASVRGQDVPLSLLDPWLSRDDGAPMRAFGLLQLEADIAPAGDGWNGSFALTSRDGGVRLRAQGEREVVGYDSIDLRGRIAGDSVEATLALQMADAEGRIDGRLATGMAETAPLDGEFVLDVGDLTFIELFSVDVAAPTGHIGGRVLLGGTRAAPQLSGGLLLRDFGAELPALGIALSEGRIALDALPSGEARIDGSLRSGDGVLAIAGGLRLDAPMQTLEMTVRGENVTVSDTAELHARASPDLSIRLREDAVHVRGRVGVPYLRLDLEGLESTTSPSADVVVLDPIEPVSGPGAPLDLDLTLAMGEDVRLQGFGFDGKLDGTLRVRQHPGREMLGSGGLNVTGRYESYGQDLTIEYGRLSWASAPLDNPALDVRAVREVGDITVGLQVRGTVLQPETEVISDPAMDQSEALSYLVLGRSLRTASGEDSQQLGAAAAALSAGSNLLAEKIGARLGFDEAGISDSRALGGSALTVGRYISPRLYVSYGVSLLGTGQVLGFRYLLARGFDIQIESGLENRASLNWRTER</sequence>
<dbReference type="RefSeq" id="WP_377004751.1">
    <property type="nucleotide sequence ID" value="NZ_JBHSGG010000030.1"/>
</dbReference>
<dbReference type="PANTHER" id="PTHR36985">
    <property type="entry name" value="TRANSLOCATION AND ASSEMBLY MODULE SUBUNIT TAMB"/>
    <property type="match status" value="1"/>
</dbReference>
<evidence type="ECO:0000256" key="3">
    <source>
        <dbReference type="ARBA" id="ARBA00022989"/>
    </source>
</evidence>
<feature type="region of interest" description="Disordered" evidence="5">
    <location>
        <begin position="1"/>
        <end position="21"/>
    </location>
</feature>
<dbReference type="Pfam" id="PF04357">
    <property type="entry name" value="TamB"/>
    <property type="match status" value="1"/>
</dbReference>
<proteinExistence type="predicted"/>
<name>A0ABV9NNJ1_9GAMM</name>
<evidence type="ECO:0000256" key="5">
    <source>
        <dbReference type="SAM" id="MobiDB-lite"/>
    </source>
</evidence>
<evidence type="ECO:0000259" key="7">
    <source>
        <dbReference type="PROSITE" id="PS50106"/>
    </source>
</evidence>
<dbReference type="Proteomes" id="UP001595892">
    <property type="component" value="Unassembled WGS sequence"/>
</dbReference>
<evidence type="ECO:0000256" key="6">
    <source>
        <dbReference type="SAM" id="Phobius"/>
    </source>
</evidence>
<dbReference type="InterPro" id="IPR001478">
    <property type="entry name" value="PDZ"/>
</dbReference>
<accession>A0ABV9NNJ1</accession>
<keyword evidence="9" id="KW-1185">Reference proteome</keyword>
<dbReference type="InterPro" id="IPR007452">
    <property type="entry name" value="TamB_C"/>
</dbReference>
<dbReference type="PROSITE" id="PS50106">
    <property type="entry name" value="PDZ"/>
    <property type="match status" value="1"/>
</dbReference>
<keyword evidence="3 6" id="KW-1133">Transmembrane helix</keyword>
<evidence type="ECO:0000313" key="8">
    <source>
        <dbReference type="EMBL" id="MFC4728711.1"/>
    </source>
</evidence>
<organism evidence="8 9">
    <name type="scientific">Coralloluteibacterium thermophilum</name>
    <dbReference type="NCBI Taxonomy" id="2707049"/>
    <lineage>
        <taxon>Bacteria</taxon>
        <taxon>Pseudomonadati</taxon>
        <taxon>Pseudomonadota</taxon>
        <taxon>Gammaproteobacteria</taxon>
        <taxon>Lysobacterales</taxon>
        <taxon>Lysobacteraceae</taxon>
        <taxon>Coralloluteibacterium</taxon>
    </lineage>
</organism>
<dbReference type="EMBL" id="JBHSGG010000030">
    <property type="protein sequence ID" value="MFC4728711.1"/>
    <property type="molecule type" value="Genomic_DNA"/>
</dbReference>
<evidence type="ECO:0000256" key="2">
    <source>
        <dbReference type="ARBA" id="ARBA00022692"/>
    </source>
</evidence>